<dbReference type="GO" id="GO:0022857">
    <property type="term" value="F:transmembrane transporter activity"/>
    <property type="evidence" value="ECO:0007669"/>
    <property type="project" value="InterPro"/>
</dbReference>
<comment type="subcellular location">
    <subcellularLocation>
        <location evidence="1">Cell membrane</location>
        <topology evidence="1">Multi-pass membrane protein</topology>
    </subcellularLocation>
</comment>
<dbReference type="GO" id="GO:0005886">
    <property type="term" value="C:plasma membrane"/>
    <property type="evidence" value="ECO:0007669"/>
    <property type="project" value="UniProtKB-SubCell"/>
</dbReference>
<evidence type="ECO:0000256" key="6">
    <source>
        <dbReference type="ARBA" id="ARBA00023136"/>
    </source>
</evidence>
<dbReference type="EMBL" id="WIWS01000117">
    <property type="protein sequence ID" value="KAF3205371.1"/>
    <property type="molecule type" value="Genomic_DNA"/>
</dbReference>
<evidence type="ECO:0000256" key="5">
    <source>
        <dbReference type="ARBA" id="ARBA00022989"/>
    </source>
</evidence>
<dbReference type="PROSITE" id="PS50850">
    <property type="entry name" value="MFS"/>
    <property type="match status" value="1"/>
</dbReference>
<evidence type="ECO:0000256" key="3">
    <source>
        <dbReference type="ARBA" id="ARBA00022475"/>
    </source>
</evidence>
<feature type="transmembrane region" description="Helical" evidence="9">
    <location>
        <begin position="211"/>
        <end position="230"/>
    </location>
</feature>
<comment type="similarity">
    <text evidence="7">Belongs to the major facilitator superfamily. DHA1 family. Polyamines/proton antiporter (TC 2.A.1.2.16) subfamily.</text>
</comment>
<evidence type="ECO:0000256" key="2">
    <source>
        <dbReference type="ARBA" id="ARBA00022448"/>
    </source>
</evidence>
<dbReference type="Proteomes" id="UP000614610">
    <property type="component" value="Unassembled WGS sequence"/>
</dbReference>
<protein>
    <recommendedName>
        <fullName evidence="10">Major facilitator superfamily (MFS) profile domain-containing protein</fullName>
    </recommendedName>
</protein>
<evidence type="ECO:0000256" key="9">
    <source>
        <dbReference type="SAM" id="Phobius"/>
    </source>
</evidence>
<dbReference type="OrthoDB" id="3365399at2759"/>
<proteinExistence type="inferred from homology"/>
<feature type="transmembrane region" description="Helical" evidence="9">
    <location>
        <begin position="331"/>
        <end position="349"/>
    </location>
</feature>
<feature type="compositionally biased region" description="Basic and acidic residues" evidence="8">
    <location>
        <begin position="122"/>
        <end position="134"/>
    </location>
</feature>
<dbReference type="EMBL" id="WIWT01000001">
    <property type="protein sequence ID" value="KAF3223791.1"/>
    <property type="molecule type" value="Genomic_DNA"/>
</dbReference>
<dbReference type="Proteomes" id="UP000472727">
    <property type="component" value="Unassembled WGS sequence"/>
</dbReference>
<feature type="region of interest" description="Disordered" evidence="8">
    <location>
        <begin position="38"/>
        <end position="58"/>
    </location>
</feature>
<feature type="transmembrane region" description="Helical" evidence="9">
    <location>
        <begin position="440"/>
        <end position="462"/>
    </location>
</feature>
<dbReference type="Gene3D" id="1.20.1250.20">
    <property type="entry name" value="MFS general substrate transporter like domains"/>
    <property type="match status" value="1"/>
</dbReference>
<dbReference type="SUPFAM" id="SSF103473">
    <property type="entry name" value="MFS general substrate transporter"/>
    <property type="match status" value="1"/>
</dbReference>
<keyword evidence="2" id="KW-0813">Transport</keyword>
<feature type="region of interest" description="Disordered" evidence="8">
    <location>
        <begin position="92"/>
        <end position="146"/>
    </location>
</feature>
<feature type="transmembrane region" description="Helical" evidence="9">
    <location>
        <begin position="513"/>
        <end position="532"/>
    </location>
</feature>
<dbReference type="CDD" id="cd17323">
    <property type="entry name" value="MFS_Tpo1_MDR_like"/>
    <property type="match status" value="1"/>
</dbReference>
<feature type="transmembrane region" description="Helical" evidence="9">
    <location>
        <begin position="269"/>
        <end position="289"/>
    </location>
</feature>
<evidence type="ECO:0000256" key="1">
    <source>
        <dbReference type="ARBA" id="ARBA00004651"/>
    </source>
</evidence>
<evidence type="ECO:0000259" key="10">
    <source>
        <dbReference type="PROSITE" id="PS50850"/>
    </source>
</evidence>
<dbReference type="InterPro" id="IPR036259">
    <property type="entry name" value="MFS_trans_sf"/>
</dbReference>
<evidence type="ECO:0000313" key="12">
    <source>
        <dbReference type="EMBL" id="KAF3223791.1"/>
    </source>
</evidence>
<feature type="transmembrane region" description="Helical" evidence="9">
    <location>
        <begin position="482"/>
        <end position="501"/>
    </location>
</feature>
<dbReference type="FunFam" id="1.20.1250.20:FF:000011">
    <property type="entry name" value="MFS multidrug transporter, putative"/>
    <property type="match status" value="1"/>
</dbReference>
<keyword evidence="3" id="KW-1003">Cell membrane</keyword>
<gene>
    <name evidence="11" type="ORF">TWF106_001136</name>
    <name evidence="12" type="ORF">TWF679_000229</name>
</gene>
<feature type="compositionally biased region" description="Low complexity" evidence="8">
    <location>
        <begin position="41"/>
        <end position="58"/>
    </location>
</feature>
<dbReference type="PANTHER" id="PTHR23502">
    <property type="entry name" value="MAJOR FACILITATOR SUPERFAMILY"/>
    <property type="match status" value="1"/>
</dbReference>
<evidence type="ECO:0000256" key="7">
    <source>
        <dbReference type="ARBA" id="ARBA00038459"/>
    </source>
</evidence>
<feature type="transmembrane region" description="Helical" evidence="9">
    <location>
        <begin position="403"/>
        <end position="428"/>
    </location>
</feature>
<accession>A0A6G1LSB9</accession>
<evidence type="ECO:0000313" key="13">
    <source>
        <dbReference type="Proteomes" id="UP000472727"/>
    </source>
</evidence>
<feature type="transmembrane region" description="Helical" evidence="9">
    <location>
        <begin position="242"/>
        <end position="263"/>
    </location>
</feature>
<comment type="caution">
    <text evidence="11">The sequence shown here is derived from an EMBL/GenBank/DDBJ whole genome shotgun (WGS) entry which is preliminary data.</text>
</comment>
<sequence length="622" mass="68498">MQSSYPPDDDSKITLPTTTTTGAEVTYAASTLSSQTITATNSNSNSNNHHNHNSFGHNLSKAHTLTVPTDEAADRQYVVGEPIDLDRICSRDTTRTHRSCREHHGISKIKTTRDDEDENEKDIEKGGDMKEKIGSKTGSEGSCSDEGDDEFLVDWDGPDDPKNPLNWSAGYRYFCLITMALQTLVVVFYSSSYVSGAVGMMRDFGIENKTIVVLGITTYLLGLAFAPLILAPLSEMYGRRRLYMICMAMFIILSIPLCLAKNITTIIAVRFLTACAGAVTLANGPGTLADIFKPEDRSTAFAVFAIAPMNGPSFGPLFGGILYQYLGWRSLNYTALILATLTWLLNFLVPETYAPHLLRLKALHKRLSTNDPRYHSRYDFTATFWSLLFTNLTRPIHMLFTEAICACWAVYVAVIYAILYMSFVAYPIVFTELRGWEAKYSGLAFLGICAGTFLGIGLDPVVRWGYNRHKIDPETGKIPPEALIWSVCIAAVLSPVGLYIFAWTSDPRIVKPWIWSILAGIPFGTGNCLIFIHGSNYLLNSYSIYAASAAAGNTVARSILGGVLPLVAPKMYTALSPSIAGTVLAALATALIPIPWIFYKWGKQIRHRSPLLMALAKEQDGF</sequence>
<evidence type="ECO:0000313" key="11">
    <source>
        <dbReference type="EMBL" id="KAF3205371.1"/>
    </source>
</evidence>
<dbReference type="InterPro" id="IPR011701">
    <property type="entry name" value="MFS"/>
</dbReference>
<keyword evidence="4 9" id="KW-0812">Transmembrane</keyword>
<dbReference type="PANTHER" id="PTHR23502:SF186">
    <property type="entry name" value="MAJOR FACILITATOR SUPERFAMILY (MFS) PROFILE DOMAIN-CONTAINING PROTEIN"/>
    <property type="match status" value="1"/>
</dbReference>
<organism evidence="11 13">
    <name type="scientific">Orbilia oligospora</name>
    <name type="common">Nematode-trapping fungus</name>
    <name type="synonym">Arthrobotrys oligospora</name>
    <dbReference type="NCBI Taxonomy" id="2813651"/>
    <lineage>
        <taxon>Eukaryota</taxon>
        <taxon>Fungi</taxon>
        <taxon>Dikarya</taxon>
        <taxon>Ascomycota</taxon>
        <taxon>Pezizomycotina</taxon>
        <taxon>Orbiliomycetes</taxon>
        <taxon>Orbiliales</taxon>
        <taxon>Orbiliaceae</taxon>
        <taxon>Orbilia</taxon>
    </lineage>
</organism>
<feature type="transmembrane region" description="Helical" evidence="9">
    <location>
        <begin position="579"/>
        <end position="599"/>
    </location>
</feature>
<dbReference type="AlphaFoldDB" id="A0A6G1LSB9"/>
<feature type="transmembrane region" description="Helical" evidence="9">
    <location>
        <begin position="301"/>
        <end position="325"/>
    </location>
</feature>
<keyword evidence="5 9" id="KW-1133">Transmembrane helix</keyword>
<dbReference type="Pfam" id="PF07690">
    <property type="entry name" value="MFS_1"/>
    <property type="match status" value="1"/>
</dbReference>
<dbReference type="InterPro" id="IPR020846">
    <property type="entry name" value="MFS_dom"/>
</dbReference>
<name>A0A6G1LSB9_ORBOL</name>
<feature type="transmembrane region" description="Helical" evidence="9">
    <location>
        <begin position="544"/>
        <end position="567"/>
    </location>
</feature>
<feature type="transmembrane region" description="Helical" evidence="9">
    <location>
        <begin position="171"/>
        <end position="191"/>
    </location>
</feature>
<evidence type="ECO:0000256" key="4">
    <source>
        <dbReference type="ARBA" id="ARBA00022692"/>
    </source>
</evidence>
<reference evidence="11 13" key="1">
    <citation type="submission" date="2019-06" db="EMBL/GenBank/DDBJ databases">
        <authorList>
            <person name="Palmer J.M."/>
        </authorList>
    </citation>
    <scope>NUCLEOTIDE SEQUENCE [LARGE SCALE GENOMIC DNA]</scope>
    <source>
        <strain evidence="11 13">TWF106</strain>
        <strain evidence="12">TWF679</strain>
    </source>
</reference>
<feature type="domain" description="Major facilitator superfamily (MFS) profile" evidence="10">
    <location>
        <begin position="175"/>
        <end position="622"/>
    </location>
</feature>
<evidence type="ECO:0000256" key="8">
    <source>
        <dbReference type="SAM" id="MobiDB-lite"/>
    </source>
</evidence>
<keyword evidence="6 9" id="KW-0472">Membrane</keyword>